<dbReference type="STRING" id="3914.A0A0L9VS92"/>
<dbReference type="Gramene" id="KOM57930">
    <property type="protein sequence ID" value="KOM57930"/>
    <property type="gene ID" value="LR48_Vigan11g096300"/>
</dbReference>
<dbReference type="EMBL" id="CM003381">
    <property type="protein sequence ID" value="KOM57930.1"/>
    <property type="molecule type" value="Genomic_DNA"/>
</dbReference>
<accession>A0A0L9VS92</accession>
<dbReference type="AlphaFoldDB" id="A0A0L9VS92"/>
<gene>
    <name evidence="1" type="ORF">LR48_Vigan11g096300</name>
</gene>
<sequence>MQTWTINNYPKELMLITITTSFSINRLDAHLALACLSWRKLKDGSPYCAGTYVGDGSRQPSELELAQAFHQGKHDCGVIMLKAMEIWDGDEKYNGKSMPQYTTKELLEIRKKYICDWILDNENIRRMEALELYGIV</sequence>
<name>A0A0L9VS92_PHAAN</name>
<reference evidence="2" key="1">
    <citation type="journal article" date="2015" name="Proc. Natl. Acad. Sci. U.S.A.">
        <title>Genome sequencing of adzuki bean (Vigna angularis) provides insight into high starch and low fat accumulation and domestication.</title>
        <authorList>
            <person name="Yang K."/>
            <person name="Tian Z."/>
            <person name="Chen C."/>
            <person name="Luo L."/>
            <person name="Zhao B."/>
            <person name="Wang Z."/>
            <person name="Yu L."/>
            <person name="Li Y."/>
            <person name="Sun Y."/>
            <person name="Li W."/>
            <person name="Chen Y."/>
            <person name="Li Y."/>
            <person name="Zhang Y."/>
            <person name="Ai D."/>
            <person name="Zhao J."/>
            <person name="Shang C."/>
            <person name="Ma Y."/>
            <person name="Wu B."/>
            <person name="Wang M."/>
            <person name="Gao L."/>
            <person name="Sun D."/>
            <person name="Zhang P."/>
            <person name="Guo F."/>
            <person name="Wang W."/>
            <person name="Li Y."/>
            <person name="Wang J."/>
            <person name="Varshney R.K."/>
            <person name="Wang J."/>
            <person name="Ling H.Q."/>
            <person name="Wan P."/>
        </authorList>
    </citation>
    <scope>NUCLEOTIDE SEQUENCE</scope>
    <source>
        <strain evidence="2">cv. Jingnong 6</strain>
    </source>
</reference>
<protein>
    <submittedName>
        <fullName evidence="1">Uncharacterized protein</fullName>
    </submittedName>
</protein>
<evidence type="ECO:0000313" key="1">
    <source>
        <dbReference type="EMBL" id="KOM57930.1"/>
    </source>
</evidence>
<dbReference type="Proteomes" id="UP000053144">
    <property type="component" value="Chromosome 11"/>
</dbReference>
<proteinExistence type="predicted"/>
<evidence type="ECO:0000313" key="2">
    <source>
        <dbReference type="Proteomes" id="UP000053144"/>
    </source>
</evidence>
<organism evidence="1 2">
    <name type="scientific">Phaseolus angularis</name>
    <name type="common">Azuki bean</name>
    <name type="synonym">Vigna angularis</name>
    <dbReference type="NCBI Taxonomy" id="3914"/>
    <lineage>
        <taxon>Eukaryota</taxon>
        <taxon>Viridiplantae</taxon>
        <taxon>Streptophyta</taxon>
        <taxon>Embryophyta</taxon>
        <taxon>Tracheophyta</taxon>
        <taxon>Spermatophyta</taxon>
        <taxon>Magnoliopsida</taxon>
        <taxon>eudicotyledons</taxon>
        <taxon>Gunneridae</taxon>
        <taxon>Pentapetalae</taxon>
        <taxon>rosids</taxon>
        <taxon>fabids</taxon>
        <taxon>Fabales</taxon>
        <taxon>Fabaceae</taxon>
        <taxon>Papilionoideae</taxon>
        <taxon>50 kb inversion clade</taxon>
        <taxon>NPAAA clade</taxon>
        <taxon>indigoferoid/millettioid clade</taxon>
        <taxon>Phaseoleae</taxon>
        <taxon>Vigna</taxon>
    </lineage>
</organism>